<proteinExistence type="predicted"/>
<protein>
    <submittedName>
        <fullName evidence="1">Uncharacterized protein</fullName>
    </submittedName>
</protein>
<dbReference type="EMBL" id="DUZY01000002">
    <property type="protein sequence ID" value="DAD27321.1"/>
    <property type="molecule type" value="Genomic_DNA"/>
</dbReference>
<organism evidence="1 2">
    <name type="scientific">Nelumbo nucifera</name>
    <name type="common">Sacred lotus</name>
    <dbReference type="NCBI Taxonomy" id="4432"/>
    <lineage>
        <taxon>Eukaryota</taxon>
        <taxon>Viridiplantae</taxon>
        <taxon>Streptophyta</taxon>
        <taxon>Embryophyta</taxon>
        <taxon>Tracheophyta</taxon>
        <taxon>Spermatophyta</taxon>
        <taxon>Magnoliopsida</taxon>
        <taxon>Proteales</taxon>
        <taxon>Nelumbonaceae</taxon>
        <taxon>Nelumbo</taxon>
    </lineage>
</organism>
<name>A0A822Y6S8_NELNU</name>
<sequence>MRPSRLMAHCLSCAGESQYQERRLPFWGPTVANYQKQERH</sequence>
<keyword evidence="2" id="KW-1185">Reference proteome</keyword>
<accession>A0A822Y6S8</accession>
<gene>
    <name evidence="1" type="ORF">HUJ06_028789</name>
</gene>
<comment type="caution">
    <text evidence="1">The sequence shown here is derived from an EMBL/GenBank/DDBJ whole genome shotgun (WGS) entry which is preliminary data.</text>
</comment>
<dbReference type="AlphaFoldDB" id="A0A822Y6S8"/>
<reference evidence="1 2" key="1">
    <citation type="journal article" date="2020" name="Mol. Biol. Evol.">
        <title>Distinct Expression and Methylation Patterns for Genes with Different Fates following a Single Whole-Genome Duplication in Flowering Plants.</title>
        <authorList>
            <person name="Shi T."/>
            <person name="Rahmani R.S."/>
            <person name="Gugger P.F."/>
            <person name="Wang M."/>
            <person name="Li H."/>
            <person name="Zhang Y."/>
            <person name="Li Z."/>
            <person name="Wang Q."/>
            <person name="Van de Peer Y."/>
            <person name="Marchal K."/>
            <person name="Chen J."/>
        </authorList>
    </citation>
    <scope>NUCLEOTIDE SEQUENCE [LARGE SCALE GENOMIC DNA]</scope>
    <source>
        <tissue evidence="1">Leaf</tissue>
    </source>
</reference>
<dbReference type="Proteomes" id="UP000607653">
    <property type="component" value="Unassembled WGS sequence"/>
</dbReference>
<evidence type="ECO:0000313" key="1">
    <source>
        <dbReference type="EMBL" id="DAD27321.1"/>
    </source>
</evidence>
<evidence type="ECO:0000313" key="2">
    <source>
        <dbReference type="Proteomes" id="UP000607653"/>
    </source>
</evidence>